<reference evidence="3" key="1">
    <citation type="journal article" date="2019" name="Int. J. Syst. Evol. Microbiol.">
        <title>The Global Catalogue of Microorganisms (GCM) 10K type strain sequencing project: providing services to taxonomists for standard genome sequencing and annotation.</title>
        <authorList>
            <consortium name="The Broad Institute Genomics Platform"/>
            <consortium name="The Broad Institute Genome Sequencing Center for Infectious Disease"/>
            <person name="Wu L."/>
            <person name="Ma J."/>
        </authorList>
    </citation>
    <scope>NUCLEOTIDE SEQUENCE [LARGE SCALE GENOMIC DNA]</scope>
    <source>
        <strain evidence="3">KCTC 42224</strain>
    </source>
</reference>
<gene>
    <name evidence="2" type="ORF">ACFOOT_11830</name>
</gene>
<name>A0ABV7V3U6_9SPHN</name>
<dbReference type="InterPro" id="IPR033379">
    <property type="entry name" value="Acid_Pase_AS"/>
</dbReference>
<evidence type="ECO:0000313" key="3">
    <source>
        <dbReference type="Proteomes" id="UP001595683"/>
    </source>
</evidence>
<comment type="caution">
    <text evidence="2">The sequence shown here is derived from an EMBL/GenBank/DDBJ whole genome shotgun (WGS) entry which is preliminary data.</text>
</comment>
<feature type="signal peptide" evidence="1">
    <location>
        <begin position="1"/>
        <end position="20"/>
    </location>
</feature>
<dbReference type="Gene3D" id="3.40.50.1240">
    <property type="entry name" value="Phosphoglycerate mutase-like"/>
    <property type="match status" value="2"/>
</dbReference>
<evidence type="ECO:0000313" key="2">
    <source>
        <dbReference type="EMBL" id="MFC3672114.1"/>
    </source>
</evidence>
<dbReference type="InterPro" id="IPR029033">
    <property type="entry name" value="His_PPase_superfam"/>
</dbReference>
<organism evidence="2 3">
    <name type="scientific">Novosphingobium pokkalii</name>
    <dbReference type="NCBI Taxonomy" id="1770194"/>
    <lineage>
        <taxon>Bacteria</taxon>
        <taxon>Pseudomonadati</taxon>
        <taxon>Pseudomonadota</taxon>
        <taxon>Alphaproteobacteria</taxon>
        <taxon>Sphingomonadales</taxon>
        <taxon>Sphingomonadaceae</taxon>
        <taxon>Novosphingobium</taxon>
    </lineage>
</organism>
<dbReference type="CDD" id="cd07061">
    <property type="entry name" value="HP_HAP_like"/>
    <property type="match status" value="1"/>
</dbReference>
<proteinExistence type="predicted"/>
<dbReference type="InterPro" id="IPR000560">
    <property type="entry name" value="His_Pase_clade-2"/>
</dbReference>
<keyword evidence="3" id="KW-1185">Reference proteome</keyword>
<keyword evidence="1" id="KW-0732">Signal</keyword>
<feature type="chain" id="PRO_5047303082" evidence="1">
    <location>
        <begin position="21"/>
        <end position="399"/>
    </location>
</feature>
<sequence length="399" mass="41071">MRARLLAGLALTAASAPAMAQGAPVVGPVVEQVVVVMRHGVRPPTKDPAMPAGFASQPWPAWPVAPGWLTPHGAQAVARLGSADGRAFRAQRLLPARGCPARGQVVVVADSDQRTIATAQAWTRSLAPGCALPIDHLAQDVEDPRFNGIAHGLAPYDPAAVDAAVAAAVGPGGLPAQDARMQPLTVRLNAILCGPARSDCGVDHKPTTIAPAVPGQKPKLAGTLDRASTAAQVLLLEYAEGKPAREVGWGRASAADVTALSAFHALEFALVARPRPVARANFAGLAPIVRQGLTGTAKVTMISGHDTNIANLAGLLDAHWQVPGFAADDPAPGGAFVIERLRGAGGARLVRVRYRAQTLDAIRTLAPRPPVSVAVPLPGCALPGQPTICPLDRFLALLG</sequence>
<dbReference type="Pfam" id="PF00328">
    <property type="entry name" value="His_Phos_2"/>
    <property type="match status" value="1"/>
</dbReference>
<evidence type="ECO:0000256" key="1">
    <source>
        <dbReference type="SAM" id="SignalP"/>
    </source>
</evidence>
<accession>A0ABV7V3U6</accession>
<dbReference type="RefSeq" id="WP_191325645.1">
    <property type="nucleotide sequence ID" value="NZ_BMZP01000020.1"/>
</dbReference>
<dbReference type="EMBL" id="JBHRYE010000019">
    <property type="protein sequence ID" value="MFC3672114.1"/>
    <property type="molecule type" value="Genomic_DNA"/>
</dbReference>
<dbReference type="Proteomes" id="UP001595683">
    <property type="component" value="Unassembled WGS sequence"/>
</dbReference>
<protein>
    <submittedName>
        <fullName evidence="2">Histidine-type phosphatase</fullName>
    </submittedName>
</protein>
<dbReference type="PROSITE" id="PS00616">
    <property type="entry name" value="HIS_ACID_PHOSPHAT_1"/>
    <property type="match status" value="1"/>
</dbReference>
<dbReference type="SUPFAM" id="SSF53254">
    <property type="entry name" value="Phosphoglycerate mutase-like"/>
    <property type="match status" value="1"/>
</dbReference>